<dbReference type="GO" id="GO:0043565">
    <property type="term" value="F:sequence-specific DNA binding"/>
    <property type="evidence" value="ECO:0007669"/>
    <property type="project" value="InterPro"/>
</dbReference>
<dbReference type="InterPro" id="IPR002818">
    <property type="entry name" value="DJ-1/PfpI"/>
</dbReference>
<evidence type="ECO:0000313" key="5">
    <source>
        <dbReference type="Proteomes" id="UP001178281"/>
    </source>
</evidence>
<dbReference type="InterPro" id="IPR018060">
    <property type="entry name" value="HTH_AraC"/>
</dbReference>
<dbReference type="Gene3D" id="3.40.50.880">
    <property type="match status" value="1"/>
</dbReference>
<dbReference type="InterPro" id="IPR029062">
    <property type="entry name" value="Class_I_gatase-like"/>
</dbReference>
<dbReference type="Proteomes" id="UP001178281">
    <property type="component" value="Unassembled WGS sequence"/>
</dbReference>
<dbReference type="InterPro" id="IPR052158">
    <property type="entry name" value="INH-QAR"/>
</dbReference>
<dbReference type="PANTHER" id="PTHR43130">
    <property type="entry name" value="ARAC-FAMILY TRANSCRIPTIONAL REGULATOR"/>
    <property type="match status" value="1"/>
</dbReference>
<dbReference type="Pfam" id="PF01965">
    <property type="entry name" value="DJ-1_PfpI"/>
    <property type="match status" value="1"/>
</dbReference>
<dbReference type="SUPFAM" id="SSF52499">
    <property type="entry name" value="Isochorismatase-like hydrolases"/>
    <property type="match status" value="1"/>
</dbReference>
<organism evidence="4 5">
    <name type="scientific">Tsukamurella strandjordii</name>
    <dbReference type="NCBI Taxonomy" id="147577"/>
    <lineage>
        <taxon>Bacteria</taxon>
        <taxon>Bacillati</taxon>
        <taxon>Actinomycetota</taxon>
        <taxon>Actinomycetes</taxon>
        <taxon>Mycobacteriales</taxon>
        <taxon>Tsukamurellaceae</taxon>
        <taxon>Tsukamurella</taxon>
    </lineage>
</organism>
<dbReference type="Pfam" id="PF00857">
    <property type="entry name" value="Isochorismatase"/>
    <property type="match status" value="1"/>
</dbReference>
<dbReference type="SMART" id="SM00342">
    <property type="entry name" value="HTH_ARAC"/>
    <property type="match status" value="1"/>
</dbReference>
<evidence type="ECO:0000313" key="4">
    <source>
        <dbReference type="EMBL" id="MDP0397124.1"/>
    </source>
</evidence>
<keyword evidence="1" id="KW-0805">Transcription regulation</keyword>
<dbReference type="InterPro" id="IPR009057">
    <property type="entry name" value="Homeodomain-like_sf"/>
</dbReference>
<comment type="caution">
    <text evidence="4">The sequence shown here is derived from an EMBL/GenBank/DDBJ whole genome shotgun (WGS) entry which is preliminary data.</text>
</comment>
<evidence type="ECO:0000256" key="2">
    <source>
        <dbReference type="ARBA" id="ARBA00023163"/>
    </source>
</evidence>
<dbReference type="RefSeq" id="WP_305110379.1">
    <property type="nucleotide sequence ID" value="NZ_JAUTIX010000001.1"/>
</dbReference>
<accession>A0AA90NF01</accession>
<dbReference type="Pfam" id="PF12833">
    <property type="entry name" value="HTH_18"/>
    <property type="match status" value="1"/>
</dbReference>
<reference evidence="4" key="1">
    <citation type="submission" date="2023-08" db="EMBL/GenBank/DDBJ databases">
        <title>The draft genome of Tsukamurella strandjordii strain 050030.</title>
        <authorList>
            <person name="Zhao F."/>
            <person name="Feng Y."/>
            <person name="Zong Z."/>
        </authorList>
    </citation>
    <scope>NUCLEOTIDE SEQUENCE</scope>
    <source>
        <strain evidence="4">050030</strain>
    </source>
</reference>
<dbReference type="AlphaFoldDB" id="A0AA90NF01"/>
<keyword evidence="2" id="KW-0804">Transcription</keyword>
<gene>
    <name evidence="4" type="ORF">Q7X28_04215</name>
</gene>
<evidence type="ECO:0000256" key="1">
    <source>
        <dbReference type="ARBA" id="ARBA00023015"/>
    </source>
</evidence>
<dbReference type="Gene3D" id="1.10.10.60">
    <property type="entry name" value="Homeodomain-like"/>
    <property type="match status" value="1"/>
</dbReference>
<dbReference type="PANTHER" id="PTHR43130:SF3">
    <property type="entry name" value="HTH-TYPE TRANSCRIPTIONAL REGULATOR RV1931C"/>
    <property type="match status" value="1"/>
</dbReference>
<name>A0AA90NF01_9ACTN</name>
<dbReference type="GO" id="GO:0003700">
    <property type="term" value="F:DNA-binding transcription factor activity"/>
    <property type="evidence" value="ECO:0007669"/>
    <property type="project" value="InterPro"/>
</dbReference>
<keyword evidence="5" id="KW-1185">Reference proteome</keyword>
<proteinExistence type="predicted"/>
<feature type="domain" description="HTH araC/xylS-type" evidence="3">
    <location>
        <begin position="401"/>
        <end position="488"/>
    </location>
</feature>
<dbReference type="SUPFAM" id="SSF46689">
    <property type="entry name" value="Homeodomain-like"/>
    <property type="match status" value="1"/>
</dbReference>
<dbReference type="InterPro" id="IPR000868">
    <property type="entry name" value="Isochorismatase-like_dom"/>
</dbReference>
<protein>
    <submittedName>
        <fullName evidence="4">Isochorismatase family protein</fullName>
    </submittedName>
</protein>
<evidence type="ECO:0000259" key="3">
    <source>
        <dbReference type="PROSITE" id="PS01124"/>
    </source>
</evidence>
<dbReference type="PROSITE" id="PS01124">
    <property type="entry name" value="HTH_ARAC_FAMILY_2"/>
    <property type="match status" value="1"/>
</dbReference>
<dbReference type="Gene3D" id="3.40.50.850">
    <property type="entry name" value="Isochorismatase-like"/>
    <property type="match status" value="1"/>
</dbReference>
<sequence length="488" mass="52398">MNALLVIDVQDSFRYRESWAEVSNPDIVDDVNRLVDAARERNDLVVWILHSEPGTGDVFDPDSGHVALQPGLVPRAEEPVLTKTTRNAFTSTELGRILQQQGVRSLTIAGIQTEQCCETTTRLAADLGFDVDFVTEATATFPIIRPDTGEVLGTDAIIERTEFALAGRFATIRTLDEPPPPRHDAGVSPTTVAVLLLPGVHLLDVAGPAQAFGAATDLGHEYRPRYVGESSQVASHQGLPLVAETTFPMLRTSDIIVVPGWRTDTGRVPASTETLRWLTDHHDAGGTVMAVCAGAFALGAAGLLDGRRCTTHHELCDRLAVRNPAATVVRDVLHVTDGTVRTSAGIASGIDATLALLADRHGPAAAAAVSRAMVVYARRNGHASQHSVMLRHRAHVNDAVHRALDLIDSRFSQTVPLGELASAVGVSARTLSRAFESELGTTPLRYQQAVRVEHASLLIDQGATVESAAHAVGFTDARMLRRLRSRAR</sequence>
<dbReference type="InterPro" id="IPR036380">
    <property type="entry name" value="Isochorismatase-like_sf"/>
</dbReference>
<dbReference type="SUPFAM" id="SSF52317">
    <property type="entry name" value="Class I glutamine amidotransferase-like"/>
    <property type="match status" value="1"/>
</dbReference>
<dbReference type="EMBL" id="JAUTIX010000001">
    <property type="protein sequence ID" value="MDP0397124.1"/>
    <property type="molecule type" value="Genomic_DNA"/>
</dbReference>